<protein>
    <submittedName>
        <fullName evidence="2">FERM domain-containing protein 3</fullName>
    </submittedName>
</protein>
<dbReference type="AlphaFoldDB" id="A0A310SVG0"/>
<proteinExistence type="predicted"/>
<dbReference type="SUPFAM" id="SSF47031">
    <property type="entry name" value="Second domain of FERM"/>
    <property type="match status" value="2"/>
</dbReference>
<dbReference type="EMBL" id="KQ760118">
    <property type="protein sequence ID" value="OAD61913.1"/>
    <property type="molecule type" value="Genomic_DNA"/>
</dbReference>
<dbReference type="InterPro" id="IPR019748">
    <property type="entry name" value="FERM_central"/>
</dbReference>
<feature type="domain" description="FERM central" evidence="1">
    <location>
        <begin position="188"/>
        <end position="254"/>
    </location>
</feature>
<dbReference type="PANTHER" id="PTHR23280:SF32">
    <property type="entry name" value="FI22325P1"/>
    <property type="match status" value="1"/>
</dbReference>
<dbReference type="GO" id="GO:0031032">
    <property type="term" value="P:actomyosin structure organization"/>
    <property type="evidence" value="ECO:0007669"/>
    <property type="project" value="TreeGrafter"/>
</dbReference>
<dbReference type="GO" id="GO:0005856">
    <property type="term" value="C:cytoskeleton"/>
    <property type="evidence" value="ECO:0007669"/>
    <property type="project" value="TreeGrafter"/>
</dbReference>
<evidence type="ECO:0000259" key="1">
    <source>
        <dbReference type="Pfam" id="PF00373"/>
    </source>
</evidence>
<name>A0A310SVG0_9HYME</name>
<evidence type="ECO:0000313" key="3">
    <source>
        <dbReference type="Proteomes" id="UP000250275"/>
    </source>
</evidence>
<accession>A0A310SVG0</accession>
<organism evidence="2 3">
    <name type="scientific">Eufriesea mexicana</name>
    <dbReference type="NCBI Taxonomy" id="516756"/>
    <lineage>
        <taxon>Eukaryota</taxon>
        <taxon>Metazoa</taxon>
        <taxon>Ecdysozoa</taxon>
        <taxon>Arthropoda</taxon>
        <taxon>Hexapoda</taxon>
        <taxon>Insecta</taxon>
        <taxon>Pterygota</taxon>
        <taxon>Neoptera</taxon>
        <taxon>Endopterygota</taxon>
        <taxon>Hymenoptera</taxon>
        <taxon>Apocrita</taxon>
        <taxon>Aculeata</taxon>
        <taxon>Apoidea</taxon>
        <taxon>Anthophila</taxon>
        <taxon>Apidae</taxon>
        <taxon>Eufriesea</taxon>
    </lineage>
</organism>
<dbReference type="PANTHER" id="PTHR23280">
    <property type="entry name" value="4.1 G PROTEIN"/>
    <property type="match status" value="1"/>
</dbReference>
<feature type="domain" description="FERM central" evidence="1">
    <location>
        <begin position="99"/>
        <end position="165"/>
    </location>
</feature>
<keyword evidence="3" id="KW-1185">Reference proteome</keyword>
<dbReference type="InterPro" id="IPR014352">
    <property type="entry name" value="FERM/acyl-CoA-bd_prot_sf"/>
</dbReference>
<dbReference type="Gene3D" id="1.20.80.10">
    <property type="match status" value="2"/>
</dbReference>
<reference evidence="2 3" key="1">
    <citation type="submission" date="2015-07" db="EMBL/GenBank/DDBJ databases">
        <title>The genome of Eufriesea mexicana.</title>
        <authorList>
            <person name="Pan H."/>
            <person name="Kapheim K."/>
        </authorList>
    </citation>
    <scope>NUCLEOTIDE SEQUENCE [LARGE SCALE GENOMIC DNA]</scope>
    <source>
        <strain evidence="2">0111107269</strain>
        <tissue evidence="2">Whole body</tissue>
    </source>
</reference>
<evidence type="ECO:0000313" key="2">
    <source>
        <dbReference type="EMBL" id="OAD61913.1"/>
    </source>
</evidence>
<dbReference type="Proteomes" id="UP000250275">
    <property type="component" value="Unassembled WGS sequence"/>
</dbReference>
<dbReference type="Pfam" id="PF00373">
    <property type="entry name" value="FERM_M"/>
    <property type="match status" value="2"/>
</dbReference>
<dbReference type="InterPro" id="IPR035963">
    <property type="entry name" value="FERM_2"/>
</dbReference>
<dbReference type="CDD" id="cd14473">
    <property type="entry name" value="FERM_B-lobe"/>
    <property type="match status" value="2"/>
</dbReference>
<gene>
    <name evidence="2" type="ORF">WN48_01792</name>
</gene>
<dbReference type="OrthoDB" id="6266673at2759"/>
<sequence>MEFPNLRCKGRDHKLKNELNYCPILQVLGEYDGQASRCHRVLPGIWRFSKNIRESPRSRNSSSGEGENDGRYNYIFVWYYENTEKKQIQHMPLKLPWGELGDYEPKIHEGNYISEHKLLLKQTEVIEEKAMKLHQTELKGFTPEQAETHFLRLASQLDTYAVDPHPVKTLLRKCTDIMPEYRGVSLGELGDYEPKIHEGNYISEHKLLLKQTEVIEEKAMKLHQTELKGFTPEQAETHFLRLASQLDTYAVDPHPVKVSFGNTFILLIHFLLTLRGRCLCTVRILLTSNIV</sequence>